<dbReference type="STRING" id="1513793.SAMN06296036_104265"/>
<dbReference type="InterPro" id="IPR046886">
    <property type="entry name" value="RsmE_MTase_dom"/>
</dbReference>
<dbReference type="InterPro" id="IPR029026">
    <property type="entry name" value="tRNA_m1G_MTases_N"/>
</dbReference>
<dbReference type="RefSeq" id="WP_132316538.1">
    <property type="nucleotide sequence ID" value="NZ_FWZT01000004.1"/>
</dbReference>
<dbReference type="Pfam" id="PF04452">
    <property type="entry name" value="Methyltrans_RNA"/>
    <property type="match status" value="1"/>
</dbReference>
<comment type="catalytic activity">
    <reaction evidence="9 10">
        <text>uridine(1498) in 16S rRNA + S-adenosyl-L-methionine = N(3)-methyluridine(1498) in 16S rRNA + S-adenosyl-L-homocysteine + H(+)</text>
        <dbReference type="Rhea" id="RHEA:42920"/>
        <dbReference type="Rhea" id="RHEA-COMP:10283"/>
        <dbReference type="Rhea" id="RHEA-COMP:10284"/>
        <dbReference type="ChEBI" id="CHEBI:15378"/>
        <dbReference type="ChEBI" id="CHEBI:57856"/>
        <dbReference type="ChEBI" id="CHEBI:59789"/>
        <dbReference type="ChEBI" id="CHEBI:65315"/>
        <dbReference type="ChEBI" id="CHEBI:74502"/>
        <dbReference type="EC" id="2.1.1.193"/>
    </reaction>
</comment>
<dbReference type="AlphaFoldDB" id="A0A1Y6BL05"/>
<evidence type="ECO:0000256" key="4">
    <source>
        <dbReference type="ARBA" id="ARBA00022552"/>
    </source>
</evidence>
<protein>
    <recommendedName>
        <fullName evidence="10">Ribosomal RNA small subunit methyltransferase E</fullName>
        <ecNumber evidence="10">2.1.1.193</ecNumber>
    </recommendedName>
</protein>
<comment type="similarity">
    <text evidence="2 10">Belongs to the RNA methyltransferase RsmE family.</text>
</comment>
<feature type="domain" description="Ribosomal RNA small subunit methyltransferase E methyltransferase" evidence="11">
    <location>
        <begin position="71"/>
        <end position="232"/>
    </location>
</feature>
<evidence type="ECO:0000313" key="12">
    <source>
        <dbReference type="EMBL" id="SMF08061.1"/>
    </source>
</evidence>
<dbReference type="NCBIfam" id="TIGR00046">
    <property type="entry name" value="RsmE family RNA methyltransferase"/>
    <property type="match status" value="1"/>
</dbReference>
<keyword evidence="4 10" id="KW-0698">rRNA processing</keyword>
<gene>
    <name evidence="12" type="ORF">SAMN06296036_104265</name>
</gene>
<evidence type="ECO:0000256" key="3">
    <source>
        <dbReference type="ARBA" id="ARBA00022490"/>
    </source>
</evidence>
<keyword evidence="13" id="KW-1185">Reference proteome</keyword>
<dbReference type="GO" id="GO:0070475">
    <property type="term" value="P:rRNA base methylation"/>
    <property type="evidence" value="ECO:0007669"/>
    <property type="project" value="TreeGrafter"/>
</dbReference>
<dbReference type="OrthoDB" id="9815641at2"/>
<evidence type="ECO:0000256" key="8">
    <source>
        <dbReference type="ARBA" id="ARBA00025699"/>
    </source>
</evidence>
<evidence type="ECO:0000256" key="10">
    <source>
        <dbReference type="PIRNR" id="PIRNR015601"/>
    </source>
</evidence>
<keyword evidence="7 10" id="KW-0949">S-adenosyl-L-methionine</keyword>
<dbReference type="PIRSF" id="PIRSF015601">
    <property type="entry name" value="MTase_slr0722"/>
    <property type="match status" value="1"/>
</dbReference>
<evidence type="ECO:0000256" key="5">
    <source>
        <dbReference type="ARBA" id="ARBA00022603"/>
    </source>
</evidence>
<accession>A0A1Y6BL05</accession>
<evidence type="ECO:0000256" key="2">
    <source>
        <dbReference type="ARBA" id="ARBA00005528"/>
    </source>
</evidence>
<evidence type="ECO:0000256" key="7">
    <source>
        <dbReference type="ARBA" id="ARBA00022691"/>
    </source>
</evidence>
<evidence type="ECO:0000256" key="6">
    <source>
        <dbReference type="ARBA" id="ARBA00022679"/>
    </source>
</evidence>
<keyword evidence="5 10" id="KW-0489">Methyltransferase</keyword>
<evidence type="ECO:0000313" key="13">
    <source>
        <dbReference type="Proteomes" id="UP000192907"/>
    </source>
</evidence>
<evidence type="ECO:0000256" key="9">
    <source>
        <dbReference type="ARBA" id="ARBA00047944"/>
    </source>
</evidence>
<dbReference type="InterPro" id="IPR006700">
    <property type="entry name" value="RsmE"/>
</dbReference>
<dbReference type="PANTHER" id="PTHR30027:SF3">
    <property type="entry name" value="16S RRNA (URACIL(1498)-N(3))-METHYLTRANSFERASE"/>
    <property type="match status" value="1"/>
</dbReference>
<dbReference type="GO" id="GO:0070042">
    <property type="term" value="F:rRNA (uridine-N3-)-methyltransferase activity"/>
    <property type="evidence" value="ECO:0007669"/>
    <property type="project" value="TreeGrafter"/>
</dbReference>
<dbReference type="Gene3D" id="3.40.1280.10">
    <property type="match status" value="1"/>
</dbReference>
<dbReference type="InterPro" id="IPR029028">
    <property type="entry name" value="Alpha/beta_knot_MTases"/>
</dbReference>
<keyword evidence="6 10" id="KW-0808">Transferase</keyword>
<dbReference type="GO" id="GO:0005737">
    <property type="term" value="C:cytoplasm"/>
    <property type="evidence" value="ECO:0007669"/>
    <property type="project" value="UniProtKB-SubCell"/>
</dbReference>
<proteinExistence type="inferred from homology"/>
<comment type="function">
    <text evidence="8 10">Specifically methylates the N3 position of the uracil ring of uridine 1498 (m3U1498) in 16S rRNA. Acts on the fully assembled 30S ribosomal subunit.</text>
</comment>
<comment type="subcellular location">
    <subcellularLocation>
        <location evidence="1 10">Cytoplasm</location>
    </subcellularLocation>
</comment>
<dbReference type="EMBL" id="FWZT01000004">
    <property type="protein sequence ID" value="SMF08061.1"/>
    <property type="molecule type" value="Genomic_DNA"/>
</dbReference>
<dbReference type="EC" id="2.1.1.193" evidence="10"/>
<evidence type="ECO:0000256" key="1">
    <source>
        <dbReference type="ARBA" id="ARBA00004496"/>
    </source>
</evidence>
<dbReference type="PANTHER" id="PTHR30027">
    <property type="entry name" value="RIBOSOMAL RNA SMALL SUBUNIT METHYLTRANSFERASE E"/>
    <property type="match status" value="1"/>
</dbReference>
<dbReference type="Proteomes" id="UP000192907">
    <property type="component" value="Unassembled WGS sequence"/>
</dbReference>
<sequence>MNLVLFEDQEAQAALAFNDPRAKHIRKILKLGVGEQFRSGLVDGPLGYSTILRMEDQKIYFRHEWHQAAPAPFPIHLICGTPRPNSAKRMLRDATCMGVASLTFIDSDLGEKSYRDSHVWEASQVRELLKQGASQTYTTRLPKVQRGLSLRDAHSLVLDSQHIAFDNNVHARSFKQFMAPTPSLASSIYIGSERGWSDRERQLMAELEISSYLLGSRVMRSDTAFIAALTLVAQARGLLEE</sequence>
<evidence type="ECO:0000259" key="11">
    <source>
        <dbReference type="Pfam" id="PF04452"/>
    </source>
</evidence>
<reference evidence="13" key="1">
    <citation type="submission" date="2017-04" db="EMBL/GenBank/DDBJ databases">
        <authorList>
            <person name="Varghese N."/>
            <person name="Submissions S."/>
        </authorList>
    </citation>
    <scope>NUCLEOTIDE SEQUENCE [LARGE SCALE GENOMIC DNA]</scope>
    <source>
        <strain evidence="13">RKEM611</strain>
    </source>
</reference>
<keyword evidence="3 10" id="KW-0963">Cytoplasm</keyword>
<dbReference type="SUPFAM" id="SSF75217">
    <property type="entry name" value="alpha/beta knot"/>
    <property type="match status" value="1"/>
</dbReference>
<organism evidence="12 13">
    <name type="scientific">Pseudobacteriovorax antillogorgiicola</name>
    <dbReference type="NCBI Taxonomy" id="1513793"/>
    <lineage>
        <taxon>Bacteria</taxon>
        <taxon>Pseudomonadati</taxon>
        <taxon>Bdellovibrionota</taxon>
        <taxon>Oligoflexia</taxon>
        <taxon>Oligoflexales</taxon>
        <taxon>Pseudobacteriovoracaceae</taxon>
        <taxon>Pseudobacteriovorax</taxon>
    </lineage>
</organism>
<name>A0A1Y6BL05_9BACT</name>